<feature type="compositionally biased region" description="Low complexity" evidence="1">
    <location>
        <begin position="772"/>
        <end position="787"/>
    </location>
</feature>
<feature type="region of interest" description="Disordered" evidence="1">
    <location>
        <begin position="565"/>
        <end position="588"/>
    </location>
</feature>
<dbReference type="EMBL" id="LUGG01000014">
    <property type="protein sequence ID" value="OBZ70295.1"/>
    <property type="molecule type" value="Genomic_DNA"/>
</dbReference>
<dbReference type="AlphaFoldDB" id="A0A1C7M058"/>
<dbReference type="SMART" id="SM01216">
    <property type="entry name" value="Fmp27_WPPW"/>
    <property type="match status" value="1"/>
</dbReference>
<dbReference type="PANTHER" id="PTHR15678">
    <property type="entry name" value="ANTIGEN MLAA-22-RELATED"/>
    <property type="match status" value="1"/>
</dbReference>
<feature type="compositionally biased region" description="Basic and acidic residues" evidence="1">
    <location>
        <begin position="862"/>
        <end position="871"/>
    </location>
</feature>
<keyword evidence="4" id="KW-1185">Reference proteome</keyword>
<name>A0A1C7M058_GRIFR</name>
<dbReference type="OrthoDB" id="1562405at2759"/>
<feature type="compositionally biased region" description="Low complexity" evidence="1">
    <location>
        <begin position="849"/>
        <end position="861"/>
    </location>
</feature>
<proteinExistence type="predicted"/>
<evidence type="ECO:0000256" key="1">
    <source>
        <dbReference type="SAM" id="MobiDB-lite"/>
    </source>
</evidence>
<feature type="domain" description="FMP27 WPPW motif-containing RBG unit" evidence="2">
    <location>
        <begin position="1"/>
        <end position="219"/>
    </location>
</feature>
<dbReference type="Pfam" id="PF10344">
    <property type="entry name" value="Hobbit"/>
    <property type="match status" value="1"/>
</dbReference>
<evidence type="ECO:0000259" key="2">
    <source>
        <dbReference type="SMART" id="SM01216"/>
    </source>
</evidence>
<organism evidence="3 4">
    <name type="scientific">Grifola frondosa</name>
    <name type="common">Maitake</name>
    <name type="synonym">Polyporus frondosus</name>
    <dbReference type="NCBI Taxonomy" id="5627"/>
    <lineage>
        <taxon>Eukaryota</taxon>
        <taxon>Fungi</taxon>
        <taxon>Dikarya</taxon>
        <taxon>Basidiomycota</taxon>
        <taxon>Agaricomycotina</taxon>
        <taxon>Agaricomycetes</taxon>
        <taxon>Polyporales</taxon>
        <taxon>Grifolaceae</taxon>
        <taxon>Grifola</taxon>
    </lineage>
</organism>
<dbReference type="STRING" id="5627.A0A1C7M058"/>
<accession>A0A1C7M058</accession>
<dbReference type="InterPro" id="IPR045167">
    <property type="entry name" value="Hobbit"/>
</dbReference>
<dbReference type="PANTHER" id="PTHR15678:SF6">
    <property type="entry name" value="BRIDGE-LIKE LIPID TRANSFER PROTEIN FAMILY MEMBER 2"/>
    <property type="match status" value="1"/>
</dbReference>
<feature type="region of interest" description="Disordered" evidence="1">
    <location>
        <begin position="755"/>
        <end position="871"/>
    </location>
</feature>
<dbReference type="InterPro" id="IPR019449">
    <property type="entry name" value="FMP27_WPPW_RBG"/>
</dbReference>
<gene>
    <name evidence="3" type="ORF">A0H81_09960</name>
</gene>
<evidence type="ECO:0000313" key="3">
    <source>
        <dbReference type="EMBL" id="OBZ70295.1"/>
    </source>
</evidence>
<protein>
    <recommendedName>
        <fullName evidence="2">FMP27 WPPW motif-containing RBG unit domain-containing protein</fullName>
    </recommendedName>
</protein>
<evidence type="ECO:0000313" key="4">
    <source>
        <dbReference type="Proteomes" id="UP000092993"/>
    </source>
</evidence>
<comment type="caution">
    <text evidence="3">The sequence shown here is derived from an EMBL/GenBank/DDBJ whole genome shotgun (WGS) entry which is preliminary data.</text>
</comment>
<dbReference type="Proteomes" id="UP000092993">
    <property type="component" value="Unassembled WGS sequence"/>
</dbReference>
<feature type="compositionally biased region" description="Basic residues" evidence="1">
    <location>
        <begin position="825"/>
        <end position="841"/>
    </location>
</feature>
<reference evidence="3 4" key="1">
    <citation type="submission" date="2016-03" db="EMBL/GenBank/DDBJ databases">
        <title>Whole genome sequencing of Grifola frondosa 9006-11.</title>
        <authorList>
            <person name="Min B."/>
            <person name="Park H."/>
            <person name="Kim J.-G."/>
            <person name="Cho H."/>
            <person name="Oh Y.-L."/>
            <person name="Kong W.-S."/>
            <person name="Choi I.-G."/>
        </authorList>
    </citation>
    <scope>NUCLEOTIDE SEQUENCE [LARGE SCALE GENOMIC DNA]</scope>
    <source>
        <strain evidence="3 4">9006-11</strain>
    </source>
</reference>
<sequence length="871" mass="98762">MPADSVSPEEWAEFDNVYQVYCPQIIMDNAIRDIMMQYYYCSRSRRGFEYHMATRAVKFIRDQAQAALAEFQRDDEKHRGRGPAANAQAAAAVAVRKLLGSDRSSSSFEVSPKPLSDSPASLDPLQGWSDGVSLRKSHFCLLLKPQVVLRSEASTESVCILAAVQGKLKAYAIMDDSNADDPVSGKVMTRNFAWLNGLQTFSPSATNTSGEGYVPLEVLIDLRCENSAFDRLVPQTDATFQYDKFNRLRLRNNVTSVTQGQQHHLQNQTDLIRLHVPRFTISANDRHFQAISNIVTDLVLYSDVALKARSEKLEKMLFSYDFTNLASAADVVTNMQQRLRHALETKWGAEQKLRSFGEPGQIELLKIDAHILFLVEELNLTFDAIKLAQDKIGEHSDQKSALLLHASSNEVSWRMLDRHDQLLAKLAVRNIDFYWLNRHDSSTVNKLAVGDLQAFDGAADADWTEILSKYDEPSTHPLVKRKLFLVSDWTVLPPVGGITIYETFELMLHPMRLQIDTRVGRKIMEYVWPARRNRQQVTQEPESFDIPDELSQPAEEVPKIIYGSPRHASFDLPQRPRRSLDTQSLTLPSPLRKLGASRSFTDLRNSARQDSLQVPRLHKTHSTDTLAILAKPSHSPVLRNTQDSRDRWRKEVDDAAEMKTRASQKTFVRVKVASLHLLLSIMKEDSFLCRNARIRTRDLEYRNQTWSFEELVDQFIPSGRNWRGWVKVAFQQPLVPVLPVARELITKTKWIASKGHQTHERHGRFGPTRILSSRSSTGRDTTSSEDSPQNVSPKEPRSSSATPEPAVLPYLTGEPESMPDLNKSRGVRRPRMISLFKRRHANQRESVDSDTSGSTTSSPVSRQEHAFEGPV</sequence>
<feature type="compositionally biased region" description="Polar residues" evidence="1">
    <location>
        <begin position="788"/>
        <end position="802"/>
    </location>
</feature>